<comment type="caution">
    <text evidence="2">The sequence shown here is derived from an EMBL/GenBank/DDBJ whole genome shotgun (WGS) entry which is preliminary data.</text>
</comment>
<feature type="domain" description="HTH cro/C1-type" evidence="1">
    <location>
        <begin position="16"/>
        <end position="66"/>
    </location>
</feature>
<dbReference type="PROSITE" id="PS50943">
    <property type="entry name" value="HTH_CROC1"/>
    <property type="match status" value="1"/>
</dbReference>
<dbReference type="Pfam" id="PF01381">
    <property type="entry name" value="HTH_3"/>
    <property type="match status" value="1"/>
</dbReference>
<organism evidence="2 3">
    <name type="scientific">Bdellovibrio svalbardensis</name>
    <dbReference type="NCBI Taxonomy" id="2972972"/>
    <lineage>
        <taxon>Bacteria</taxon>
        <taxon>Pseudomonadati</taxon>
        <taxon>Bdellovibrionota</taxon>
        <taxon>Bdellovibrionia</taxon>
        <taxon>Bdellovibrionales</taxon>
        <taxon>Pseudobdellovibrionaceae</taxon>
        <taxon>Bdellovibrio</taxon>
    </lineage>
</organism>
<dbReference type="EMBL" id="JANRMI010000006">
    <property type="protein sequence ID" value="MDG0818150.1"/>
    <property type="molecule type" value="Genomic_DNA"/>
</dbReference>
<dbReference type="Gene3D" id="1.10.260.40">
    <property type="entry name" value="lambda repressor-like DNA-binding domains"/>
    <property type="match status" value="1"/>
</dbReference>
<evidence type="ECO:0000259" key="1">
    <source>
        <dbReference type="PROSITE" id="PS50943"/>
    </source>
</evidence>
<dbReference type="Proteomes" id="UP001152321">
    <property type="component" value="Unassembled WGS sequence"/>
</dbReference>
<dbReference type="SUPFAM" id="SSF47413">
    <property type="entry name" value="lambda repressor-like DNA-binding domains"/>
    <property type="match status" value="1"/>
</dbReference>
<dbReference type="InterPro" id="IPR025537">
    <property type="entry name" value="DUF4423"/>
</dbReference>
<dbReference type="InterPro" id="IPR011873">
    <property type="entry name" value="CHP02147"/>
</dbReference>
<dbReference type="CDD" id="cd00093">
    <property type="entry name" value="HTH_XRE"/>
    <property type="match status" value="1"/>
</dbReference>
<dbReference type="SMART" id="SM00530">
    <property type="entry name" value="HTH_XRE"/>
    <property type="match status" value="1"/>
</dbReference>
<dbReference type="NCBIfam" id="TIGR02147">
    <property type="entry name" value="Fsuc_second"/>
    <property type="match status" value="1"/>
</dbReference>
<dbReference type="InterPro" id="IPR010982">
    <property type="entry name" value="Lambda_DNA-bd_dom_sf"/>
</dbReference>
<reference evidence="2" key="1">
    <citation type="submission" date="2022-08" db="EMBL/GenBank/DDBJ databases">
        <title>Novel Bdellovibrio Species Isolated from Svalbard: Designation Bdellovibrio svalbardensis.</title>
        <authorList>
            <person name="Mitchell R.J."/>
            <person name="Choi S.Y."/>
        </authorList>
    </citation>
    <scope>NUCLEOTIDE SEQUENCE</scope>
    <source>
        <strain evidence="2">PAP01</strain>
    </source>
</reference>
<evidence type="ECO:0000313" key="2">
    <source>
        <dbReference type="EMBL" id="MDG0818150.1"/>
    </source>
</evidence>
<protein>
    <submittedName>
        <fullName evidence="2">TIGR02147 family protein</fullName>
    </submittedName>
</protein>
<dbReference type="Pfam" id="PF14394">
    <property type="entry name" value="DUF4423"/>
    <property type="match status" value="1"/>
</dbReference>
<sequence length="248" mass="28402">MELADFLKSQLTALQRKNSRISLRSFSRKIGISPGRVSEMLAGKRGLSEYYAEKIAHGLNLNEADQRKLFSMISIKARKNLLHQELLEKEIAMLSSWEHFAILNIMALDDFQSNESWIAMRLGLKPEQVRASLQILSDLSLISNKDGQFKRTPNRITTSEDVPSTALRKALRADIEKSLEVLEAVPPSIRDFSSMTMTIDPKKIKRAKRLITNFRDKMSMLLEKGPKSEVYNLNIQFYPMTIPQEDMK</sequence>
<dbReference type="InterPro" id="IPR001387">
    <property type="entry name" value="Cro/C1-type_HTH"/>
</dbReference>
<name>A0ABT6DQ21_9BACT</name>
<evidence type="ECO:0000313" key="3">
    <source>
        <dbReference type="Proteomes" id="UP001152321"/>
    </source>
</evidence>
<accession>A0ABT6DQ21</accession>
<proteinExistence type="predicted"/>
<gene>
    <name evidence="2" type="ORF">NWE73_17335</name>
</gene>
<keyword evidence="3" id="KW-1185">Reference proteome</keyword>